<reference evidence="1 2" key="1">
    <citation type="submission" date="2019-02" db="EMBL/GenBank/DDBJ databases">
        <title>Genomic Encyclopedia of Type Strains, Phase IV (KMG-IV): sequencing the most valuable type-strain genomes for metagenomic binning, comparative biology and taxonomic classification.</title>
        <authorList>
            <person name="Goeker M."/>
        </authorList>
    </citation>
    <scope>NUCLEOTIDE SEQUENCE [LARGE SCALE GENOMIC DNA]</scope>
    <source>
        <strain evidence="1 2">DSM 45622</strain>
    </source>
</reference>
<dbReference type="AlphaFoldDB" id="A0A4Q7NBB5"/>
<dbReference type="Proteomes" id="UP000293638">
    <property type="component" value="Unassembled WGS sequence"/>
</dbReference>
<name>A0A4Q7NBB5_9ACTN</name>
<keyword evidence="2" id="KW-1185">Reference proteome</keyword>
<gene>
    <name evidence="1" type="ORF">EV189_3666</name>
</gene>
<accession>A0A4Q7NBB5</accession>
<evidence type="ECO:0000313" key="1">
    <source>
        <dbReference type="EMBL" id="RZS80185.1"/>
    </source>
</evidence>
<evidence type="ECO:0000313" key="2">
    <source>
        <dbReference type="Proteomes" id="UP000293638"/>
    </source>
</evidence>
<organism evidence="1 2">
    <name type="scientific">Motilibacter rhizosphaerae</name>
    <dbReference type="NCBI Taxonomy" id="598652"/>
    <lineage>
        <taxon>Bacteria</taxon>
        <taxon>Bacillati</taxon>
        <taxon>Actinomycetota</taxon>
        <taxon>Actinomycetes</taxon>
        <taxon>Motilibacterales</taxon>
        <taxon>Motilibacteraceae</taxon>
        <taxon>Motilibacter</taxon>
    </lineage>
</organism>
<protein>
    <submittedName>
        <fullName evidence="1">Uncharacterized protein</fullName>
    </submittedName>
</protein>
<dbReference type="EMBL" id="SGXD01000005">
    <property type="protein sequence ID" value="RZS80185.1"/>
    <property type="molecule type" value="Genomic_DNA"/>
</dbReference>
<sequence>MTSTTTAPVLHYDVPGVALWQEGETFTLDVRHPVSRAALEGAWEFIPEGTDVLWVEDGTPELERVPAPDVNAWAEQWVADNFRPTDETWSHLFGLIPRQR</sequence>
<comment type="caution">
    <text evidence="1">The sequence shown here is derived from an EMBL/GenBank/DDBJ whole genome shotgun (WGS) entry which is preliminary data.</text>
</comment>
<proteinExistence type="predicted"/>
<dbReference type="RefSeq" id="WP_165400377.1">
    <property type="nucleotide sequence ID" value="NZ_SGXD01000005.1"/>
</dbReference>